<dbReference type="EMBL" id="FMJC01000001">
    <property type="protein sequence ID" value="SCM69910.1"/>
    <property type="molecule type" value="Genomic_DNA"/>
</dbReference>
<protein>
    <submittedName>
        <fullName evidence="1">Uncharacterized protein</fullName>
    </submittedName>
</protein>
<evidence type="ECO:0000313" key="1">
    <source>
        <dbReference type="EMBL" id="SCM69910.1"/>
    </source>
</evidence>
<reference evidence="1" key="1">
    <citation type="submission" date="2016-08" db="EMBL/GenBank/DDBJ databases">
        <authorList>
            <person name="Seilhamer J.J."/>
        </authorList>
    </citation>
    <scope>NUCLEOTIDE SEQUENCE</scope>
    <source>
        <strain evidence="1">86-1</strain>
    </source>
</reference>
<sequence length="38" mass="4326">MLQLTHDGTVVLAHKGQFDLLWEQLPMSGLNGFCFCQF</sequence>
<name>A0A212KXB2_9BACT</name>
<organism evidence="1">
    <name type="scientific">uncultured Desulfovibrio sp</name>
    <dbReference type="NCBI Taxonomy" id="167968"/>
    <lineage>
        <taxon>Bacteria</taxon>
        <taxon>Pseudomonadati</taxon>
        <taxon>Thermodesulfobacteriota</taxon>
        <taxon>Desulfovibrionia</taxon>
        <taxon>Desulfovibrionales</taxon>
        <taxon>Desulfovibrionaceae</taxon>
        <taxon>Desulfovibrio</taxon>
        <taxon>environmental samples</taxon>
    </lineage>
</organism>
<accession>A0A212KXB2</accession>
<proteinExistence type="predicted"/>
<gene>
    <name evidence="1" type="ORF">KL86DES1_10033</name>
</gene>
<dbReference type="AlphaFoldDB" id="A0A212KXB2"/>